<keyword evidence="1" id="KW-0472">Membrane</keyword>
<evidence type="ECO:0000313" key="3">
    <source>
        <dbReference type="Proteomes" id="UP000321787"/>
    </source>
</evidence>
<reference evidence="2 3" key="1">
    <citation type="submission" date="2019-07" db="EMBL/GenBank/DDBJ databases">
        <title>Whole genome shotgun sequence of Aliivibrio fischeri NBRC 101058.</title>
        <authorList>
            <person name="Hosoyama A."/>
            <person name="Uohara A."/>
            <person name="Ohji S."/>
            <person name="Ichikawa N."/>
        </authorList>
    </citation>
    <scope>NUCLEOTIDE SEQUENCE [LARGE SCALE GENOMIC DNA]</scope>
    <source>
        <strain evidence="2 3">NBRC 101058</strain>
    </source>
</reference>
<dbReference type="AlphaFoldDB" id="A0A510UIP5"/>
<evidence type="ECO:0008006" key="4">
    <source>
        <dbReference type="Google" id="ProtNLM"/>
    </source>
</evidence>
<protein>
    <recommendedName>
        <fullName evidence="4">Type IV pilus, mannose-sensitive hemagglutinin protein MshF</fullName>
    </recommendedName>
</protein>
<proteinExistence type="predicted"/>
<keyword evidence="1" id="KW-1133">Transmembrane helix</keyword>
<accession>A0A510UIP5</accession>
<evidence type="ECO:0000256" key="1">
    <source>
        <dbReference type="SAM" id="Phobius"/>
    </source>
</evidence>
<feature type="transmembrane region" description="Helical" evidence="1">
    <location>
        <begin position="6"/>
        <end position="23"/>
    </location>
</feature>
<dbReference type="EMBL" id="BJTZ01000016">
    <property type="protein sequence ID" value="GEK14502.1"/>
    <property type="molecule type" value="Genomic_DNA"/>
</dbReference>
<dbReference type="Proteomes" id="UP000321787">
    <property type="component" value="Unassembled WGS sequence"/>
</dbReference>
<keyword evidence="1" id="KW-0812">Transmembrane</keyword>
<sequence length="151" mass="17291">MSATRILWGALVIILLAVIFINWEKMEPEVEDTAIIMTSREILSSANEFKNYWVVNGQPKTMVKDDIEVSFSSLGWPIVLKENDEIDCLQWLHLLLPNKDKIYADSIEIKKPELVKKEQYRCDYSTANGKVVSVMLVKDALKVSVGFIEKK</sequence>
<gene>
    <name evidence="2" type="ORF">AFI02nite_25380</name>
</gene>
<evidence type="ECO:0000313" key="2">
    <source>
        <dbReference type="EMBL" id="GEK14502.1"/>
    </source>
</evidence>
<name>A0A510UIP5_ALIFS</name>
<dbReference type="RefSeq" id="WP_146864834.1">
    <property type="nucleotide sequence ID" value="NZ_BJTZ01000016.1"/>
</dbReference>
<comment type="caution">
    <text evidence="2">The sequence shown here is derived from an EMBL/GenBank/DDBJ whole genome shotgun (WGS) entry which is preliminary data.</text>
</comment>
<organism evidence="2 3">
    <name type="scientific">Aliivibrio fischeri</name>
    <name type="common">Vibrio fischeri</name>
    <dbReference type="NCBI Taxonomy" id="668"/>
    <lineage>
        <taxon>Bacteria</taxon>
        <taxon>Pseudomonadati</taxon>
        <taxon>Pseudomonadota</taxon>
        <taxon>Gammaproteobacteria</taxon>
        <taxon>Vibrionales</taxon>
        <taxon>Vibrionaceae</taxon>
        <taxon>Aliivibrio</taxon>
    </lineage>
</organism>